<dbReference type="InterPro" id="IPR036388">
    <property type="entry name" value="WH-like_DNA-bd_sf"/>
</dbReference>
<dbReference type="SUPFAM" id="SSF53067">
    <property type="entry name" value="Actin-like ATPase domain"/>
    <property type="match status" value="1"/>
</dbReference>
<keyword evidence="4" id="KW-1185">Reference proteome</keyword>
<dbReference type="InterPro" id="IPR043129">
    <property type="entry name" value="ATPase_NBD"/>
</dbReference>
<feature type="region of interest" description="Disordered" evidence="2">
    <location>
        <begin position="1"/>
        <end position="21"/>
    </location>
</feature>
<comment type="caution">
    <text evidence="3">The sequence shown here is derived from an EMBL/GenBank/DDBJ whole genome shotgun (WGS) entry which is preliminary data.</text>
</comment>
<dbReference type="PANTHER" id="PTHR18964:SF149">
    <property type="entry name" value="BIFUNCTIONAL UDP-N-ACETYLGLUCOSAMINE 2-EPIMERASE_N-ACETYLMANNOSAMINE KINASE"/>
    <property type="match status" value="1"/>
</dbReference>
<gene>
    <name evidence="3" type="ORF">PUT78_18360</name>
</gene>
<organism evidence="3 4">
    <name type="scientific">Roseinatronobacter alkalisoli</name>
    <dbReference type="NCBI Taxonomy" id="3028235"/>
    <lineage>
        <taxon>Bacteria</taxon>
        <taxon>Pseudomonadati</taxon>
        <taxon>Pseudomonadota</taxon>
        <taxon>Alphaproteobacteria</taxon>
        <taxon>Rhodobacterales</taxon>
        <taxon>Paracoccaceae</taxon>
        <taxon>Roseinatronobacter</taxon>
    </lineage>
</organism>
<dbReference type="SUPFAM" id="SSF46785">
    <property type="entry name" value="Winged helix' DNA-binding domain"/>
    <property type="match status" value="1"/>
</dbReference>
<dbReference type="InterPro" id="IPR049874">
    <property type="entry name" value="ROK_cs"/>
</dbReference>
<dbReference type="InterPro" id="IPR000600">
    <property type="entry name" value="ROK"/>
</dbReference>
<dbReference type="PROSITE" id="PS01125">
    <property type="entry name" value="ROK"/>
    <property type="match status" value="1"/>
</dbReference>
<evidence type="ECO:0000256" key="1">
    <source>
        <dbReference type="ARBA" id="ARBA00006479"/>
    </source>
</evidence>
<proteinExistence type="inferred from homology"/>
<evidence type="ECO:0000313" key="3">
    <source>
        <dbReference type="EMBL" id="MDD7973050.1"/>
    </source>
</evidence>
<evidence type="ECO:0000313" key="4">
    <source>
        <dbReference type="Proteomes" id="UP001431784"/>
    </source>
</evidence>
<evidence type="ECO:0000256" key="2">
    <source>
        <dbReference type="SAM" id="MobiDB-lite"/>
    </source>
</evidence>
<dbReference type="Pfam" id="PF00480">
    <property type="entry name" value="ROK"/>
    <property type="match status" value="1"/>
</dbReference>
<protein>
    <submittedName>
        <fullName evidence="3">ROK family protein</fullName>
    </submittedName>
</protein>
<accession>A0ABT5TD43</accession>
<reference evidence="3" key="1">
    <citation type="submission" date="2023-02" db="EMBL/GenBank/DDBJ databases">
        <title>Description of Roseinatronobacter alkalisoli sp. nov., an alkaliphilic bacerium isolated from soda soil.</title>
        <authorList>
            <person name="Wei W."/>
        </authorList>
    </citation>
    <scope>NUCLEOTIDE SEQUENCE</scope>
    <source>
        <strain evidence="3">HJB301</strain>
    </source>
</reference>
<dbReference type="InterPro" id="IPR036390">
    <property type="entry name" value="WH_DNA-bd_sf"/>
</dbReference>
<dbReference type="Proteomes" id="UP001431784">
    <property type="component" value="Unassembled WGS sequence"/>
</dbReference>
<sequence>MRSEPRSRVVMGSNPGRNRAHNRRVVLEVLRTNGPTGRTRIADMAQLSSQAVTQIIEELVNEGLVKAGARLRNGRGQPPIQFAINRNGPMTVGIEIAADHITMLLTDLTGTVRAARDIAVTATDPAHVIPLLRRELDGLHPDDGAQVPGLLGIGVVMPGPFEVEALSAAGPTTLPGWNKVDPVAALSEGLGMPIQLQNDATAAAVGERLYGAGLKIDDFCLIYLSAGLGLGIIQGGRPTSGAYGNAGEIGHLIAVPGGRPCSCGQQGCLEQYASLVALSDAYRAAGRTMPQSEALCPDDPVFDTWARQATACLRPVVAILENILDPQCIILSSAVPDQIIDRLIHLMHPLPVSVAARENRAVPRLLRGSTGRRTAALGAAALPLMHELTPVLQHVQPQEQEHTHE</sequence>
<name>A0ABT5TD43_9RHOB</name>
<dbReference type="Gene3D" id="1.10.10.10">
    <property type="entry name" value="Winged helix-like DNA-binding domain superfamily/Winged helix DNA-binding domain"/>
    <property type="match status" value="1"/>
</dbReference>
<dbReference type="EMBL" id="JAQZSM010000024">
    <property type="protein sequence ID" value="MDD7973050.1"/>
    <property type="molecule type" value="Genomic_DNA"/>
</dbReference>
<dbReference type="PANTHER" id="PTHR18964">
    <property type="entry name" value="ROK (REPRESSOR, ORF, KINASE) FAMILY"/>
    <property type="match status" value="1"/>
</dbReference>
<dbReference type="RefSeq" id="WP_274353721.1">
    <property type="nucleotide sequence ID" value="NZ_JAQZSM010000024.1"/>
</dbReference>
<comment type="similarity">
    <text evidence="1">Belongs to the ROK (NagC/XylR) family.</text>
</comment>
<dbReference type="Gene3D" id="3.30.420.40">
    <property type="match status" value="2"/>
</dbReference>